<evidence type="ECO:0000313" key="3">
    <source>
        <dbReference type="Proteomes" id="UP000024635"/>
    </source>
</evidence>
<evidence type="ECO:0000256" key="1">
    <source>
        <dbReference type="SAM" id="MobiDB-lite"/>
    </source>
</evidence>
<name>A0A016TMX3_9BILA</name>
<evidence type="ECO:0000313" key="2">
    <source>
        <dbReference type="EMBL" id="EYC03883.1"/>
    </source>
</evidence>
<organism evidence="2 3">
    <name type="scientific">Ancylostoma ceylanicum</name>
    <dbReference type="NCBI Taxonomy" id="53326"/>
    <lineage>
        <taxon>Eukaryota</taxon>
        <taxon>Metazoa</taxon>
        <taxon>Ecdysozoa</taxon>
        <taxon>Nematoda</taxon>
        <taxon>Chromadorea</taxon>
        <taxon>Rhabditida</taxon>
        <taxon>Rhabditina</taxon>
        <taxon>Rhabditomorpha</taxon>
        <taxon>Strongyloidea</taxon>
        <taxon>Ancylostomatidae</taxon>
        <taxon>Ancylostomatinae</taxon>
        <taxon>Ancylostoma</taxon>
    </lineage>
</organism>
<proteinExistence type="predicted"/>
<dbReference type="EMBL" id="JARK01001427">
    <property type="protein sequence ID" value="EYC03883.1"/>
    <property type="molecule type" value="Genomic_DNA"/>
</dbReference>
<keyword evidence="3" id="KW-1185">Reference proteome</keyword>
<accession>A0A016TMX3</accession>
<dbReference type="OrthoDB" id="5866899at2759"/>
<comment type="caution">
    <text evidence="2">The sequence shown here is derived from an EMBL/GenBank/DDBJ whole genome shotgun (WGS) entry which is preliminary data.</text>
</comment>
<reference evidence="3" key="1">
    <citation type="journal article" date="2015" name="Nat. Genet.">
        <title>The genome and transcriptome of the zoonotic hookworm Ancylostoma ceylanicum identify infection-specific gene families.</title>
        <authorList>
            <person name="Schwarz E.M."/>
            <person name="Hu Y."/>
            <person name="Antoshechkin I."/>
            <person name="Miller M.M."/>
            <person name="Sternberg P.W."/>
            <person name="Aroian R.V."/>
        </authorList>
    </citation>
    <scope>NUCLEOTIDE SEQUENCE</scope>
    <source>
        <strain evidence="3">HY135</strain>
    </source>
</reference>
<feature type="compositionally biased region" description="Low complexity" evidence="1">
    <location>
        <begin position="77"/>
        <end position="98"/>
    </location>
</feature>
<gene>
    <name evidence="2" type="primary">Acey_s0091.g2476</name>
    <name evidence="2" type="ORF">Y032_0091g2476</name>
</gene>
<protein>
    <submittedName>
        <fullName evidence="2">Uncharacterized protein</fullName>
    </submittedName>
</protein>
<feature type="region of interest" description="Disordered" evidence="1">
    <location>
        <begin position="74"/>
        <end position="108"/>
    </location>
</feature>
<dbReference type="AlphaFoldDB" id="A0A016TMX3"/>
<dbReference type="Proteomes" id="UP000024635">
    <property type="component" value="Unassembled WGS sequence"/>
</dbReference>
<sequence length="163" mass="18291">MKFRVGAFYHTAIDETLRTLLQFSPSTILWNFSSLFATAVLSFCEFYELLKAQILAGTAGMFFLRSVMFSMMSNAESSPTTSSPFGFGSSSASPFSAPQTPDLDDERSIYMSPTPVSRSLKADNVKEIYFKAYVDEKLEVHKKELEEGDSLDLLRFTSNRDVL</sequence>